<reference evidence="2" key="2">
    <citation type="submission" date="2023-05" db="EMBL/GenBank/DDBJ databases">
        <authorList>
            <consortium name="Lawrence Berkeley National Laboratory"/>
            <person name="Steindorff A."/>
            <person name="Hensen N."/>
            <person name="Bonometti L."/>
            <person name="Westerberg I."/>
            <person name="Brannstrom I.O."/>
            <person name="Guillou S."/>
            <person name="Cros-Aarteil S."/>
            <person name="Calhoun S."/>
            <person name="Haridas S."/>
            <person name="Kuo A."/>
            <person name="Mondo S."/>
            <person name="Pangilinan J."/>
            <person name="Riley R."/>
            <person name="Labutti K."/>
            <person name="Andreopoulos B."/>
            <person name="Lipzen A."/>
            <person name="Chen C."/>
            <person name="Yanf M."/>
            <person name="Daum C."/>
            <person name="Ng V."/>
            <person name="Clum A."/>
            <person name="Ohm R."/>
            <person name="Martin F."/>
            <person name="Silar P."/>
            <person name="Natvig D."/>
            <person name="Lalanne C."/>
            <person name="Gautier V."/>
            <person name="Ament-Velasquez S.L."/>
            <person name="Kruys A."/>
            <person name="Hutchinson M.I."/>
            <person name="Powell A.J."/>
            <person name="Barry K."/>
            <person name="Miller A.N."/>
            <person name="Grigoriev I.V."/>
            <person name="Debuchy R."/>
            <person name="Gladieux P."/>
            <person name="Thoren M.H."/>
            <person name="Johannesson H."/>
        </authorList>
    </citation>
    <scope>NUCLEOTIDE SEQUENCE</scope>
    <source>
        <strain evidence="2">CBS 731.68</strain>
    </source>
</reference>
<organism evidence="2 3">
    <name type="scientific">Parathielavia appendiculata</name>
    <dbReference type="NCBI Taxonomy" id="2587402"/>
    <lineage>
        <taxon>Eukaryota</taxon>
        <taxon>Fungi</taxon>
        <taxon>Dikarya</taxon>
        <taxon>Ascomycota</taxon>
        <taxon>Pezizomycotina</taxon>
        <taxon>Sordariomycetes</taxon>
        <taxon>Sordariomycetidae</taxon>
        <taxon>Sordariales</taxon>
        <taxon>Chaetomiaceae</taxon>
        <taxon>Parathielavia</taxon>
    </lineage>
</organism>
<accession>A0AAN6TWP4</accession>
<evidence type="ECO:0000256" key="1">
    <source>
        <dbReference type="SAM" id="Phobius"/>
    </source>
</evidence>
<dbReference type="EMBL" id="MU853231">
    <property type="protein sequence ID" value="KAK4122127.1"/>
    <property type="molecule type" value="Genomic_DNA"/>
</dbReference>
<sequence>MRESEIRWGSGHLGWRLGFLGTNWFTGLVMVVGVTFFRVRLLDGDAKITRILMLIACQMLCP</sequence>
<keyword evidence="1" id="KW-0812">Transmembrane</keyword>
<dbReference type="Proteomes" id="UP001302602">
    <property type="component" value="Unassembled WGS sequence"/>
</dbReference>
<dbReference type="RefSeq" id="XP_062645898.1">
    <property type="nucleotide sequence ID" value="XM_062787630.1"/>
</dbReference>
<proteinExistence type="predicted"/>
<dbReference type="AlphaFoldDB" id="A0AAN6TWP4"/>
<feature type="transmembrane region" description="Helical" evidence="1">
    <location>
        <begin position="20"/>
        <end position="41"/>
    </location>
</feature>
<protein>
    <submittedName>
        <fullName evidence="2">Uncharacterized protein</fullName>
    </submittedName>
</protein>
<evidence type="ECO:0000313" key="2">
    <source>
        <dbReference type="EMBL" id="KAK4122127.1"/>
    </source>
</evidence>
<keyword evidence="1" id="KW-0472">Membrane</keyword>
<comment type="caution">
    <text evidence="2">The sequence shown here is derived from an EMBL/GenBank/DDBJ whole genome shotgun (WGS) entry which is preliminary data.</text>
</comment>
<dbReference type="GeneID" id="87824400"/>
<reference evidence="2" key="1">
    <citation type="journal article" date="2023" name="Mol. Phylogenet. Evol.">
        <title>Genome-scale phylogeny and comparative genomics of the fungal order Sordariales.</title>
        <authorList>
            <person name="Hensen N."/>
            <person name="Bonometti L."/>
            <person name="Westerberg I."/>
            <person name="Brannstrom I.O."/>
            <person name="Guillou S."/>
            <person name="Cros-Aarteil S."/>
            <person name="Calhoun S."/>
            <person name="Haridas S."/>
            <person name="Kuo A."/>
            <person name="Mondo S."/>
            <person name="Pangilinan J."/>
            <person name="Riley R."/>
            <person name="LaButti K."/>
            <person name="Andreopoulos B."/>
            <person name="Lipzen A."/>
            <person name="Chen C."/>
            <person name="Yan M."/>
            <person name="Daum C."/>
            <person name="Ng V."/>
            <person name="Clum A."/>
            <person name="Steindorff A."/>
            <person name="Ohm R.A."/>
            <person name="Martin F."/>
            <person name="Silar P."/>
            <person name="Natvig D.O."/>
            <person name="Lalanne C."/>
            <person name="Gautier V."/>
            <person name="Ament-Velasquez S.L."/>
            <person name="Kruys A."/>
            <person name="Hutchinson M.I."/>
            <person name="Powell A.J."/>
            <person name="Barry K."/>
            <person name="Miller A.N."/>
            <person name="Grigoriev I.V."/>
            <person name="Debuchy R."/>
            <person name="Gladieux P."/>
            <person name="Hiltunen Thoren M."/>
            <person name="Johannesson H."/>
        </authorList>
    </citation>
    <scope>NUCLEOTIDE SEQUENCE</scope>
    <source>
        <strain evidence="2">CBS 731.68</strain>
    </source>
</reference>
<gene>
    <name evidence="2" type="ORF">N657DRAFT_491857</name>
</gene>
<keyword evidence="3" id="KW-1185">Reference proteome</keyword>
<evidence type="ECO:0000313" key="3">
    <source>
        <dbReference type="Proteomes" id="UP001302602"/>
    </source>
</evidence>
<name>A0AAN6TWP4_9PEZI</name>
<keyword evidence="1" id="KW-1133">Transmembrane helix</keyword>